<evidence type="ECO:0000313" key="3">
    <source>
        <dbReference type="Proteomes" id="UP000516052"/>
    </source>
</evidence>
<dbReference type="RefSeq" id="WP_187745656.1">
    <property type="nucleotide sequence ID" value="NZ_CP060828.1"/>
</dbReference>
<dbReference type="KEGG" id="sroi:IAG44_03435"/>
<feature type="region of interest" description="Disordered" evidence="1">
    <location>
        <begin position="48"/>
        <end position="72"/>
    </location>
</feature>
<dbReference type="AlphaFoldDB" id="A0A7H0I751"/>
<protein>
    <submittedName>
        <fullName evidence="2">Uncharacterized protein</fullName>
    </submittedName>
</protein>
<name>A0A7H0I751_9ACTN</name>
<feature type="compositionally biased region" description="Low complexity" evidence="1">
    <location>
        <begin position="58"/>
        <end position="72"/>
    </location>
</feature>
<evidence type="ECO:0000256" key="1">
    <source>
        <dbReference type="SAM" id="MobiDB-lite"/>
    </source>
</evidence>
<dbReference type="EMBL" id="CP060828">
    <property type="protein sequence ID" value="QNP68617.1"/>
    <property type="molecule type" value="Genomic_DNA"/>
</dbReference>
<keyword evidence="3" id="KW-1185">Reference proteome</keyword>
<sequence length="72" mass="7178">MKGSPGTLSRAGLDAYRVPGRPALLGGRFEADAVPGWGTTVTGAWARRAGSPRTSVMSSGTTAPSTGTSPSS</sequence>
<reference evidence="2 3" key="1">
    <citation type="submission" date="2020-08" db="EMBL/GenBank/DDBJ databases">
        <title>A novel species.</title>
        <authorList>
            <person name="Gao J."/>
        </authorList>
    </citation>
    <scope>NUCLEOTIDE SEQUENCE [LARGE SCALE GENOMIC DNA]</scope>
    <source>
        <strain evidence="2 3">CRXT-G-22</strain>
    </source>
</reference>
<proteinExistence type="predicted"/>
<gene>
    <name evidence="2" type="ORF">IAG44_03435</name>
</gene>
<organism evidence="2 3">
    <name type="scientific">Streptomyces roseirectus</name>
    <dbReference type="NCBI Taxonomy" id="2768066"/>
    <lineage>
        <taxon>Bacteria</taxon>
        <taxon>Bacillati</taxon>
        <taxon>Actinomycetota</taxon>
        <taxon>Actinomycetes</taxon>
        <taxon>Kitasatosporales</taxon>
        <taxon>Streptomycetaceae</taxon>
        <taxon>Streptomyces</taxon>
    </lineage>
</organism>
<accession>A0A7H0I751</accession>
<dbReference type="Proteomes" id="UP000516052">
    <property type="component" value="Chromosome"/>
</dbReference>
<evidence type="ECO:0000313" key="2">
    <source>
        <dbReference type="EMBL" id="QNP68617.1"/>
    </source>
</evidence>